<dbReference type="RefSeq" id="WP_345342566.1">
    <property type="nucleotide sequence ID" value="NZ_BAABFB010000022.1"/>
</dbReference>
<evidence type="ECO:0000259" key="2">
    <source>
        <dbReference type="Pfam" id="PF00561"/>
    </source>
</evidence>
<dbReference type="Gene3D" id="3.40.50.1820">
    <property type="entry name" value="alpha/beta hydrolase"/>
    <property type="match status" value="1"/>
</dbReference>
<evidence type="ECO:0000313" key="3">
    <source>
        <dbReference type="EMBL" id="GAA4474085.1"/>
    </source>
</evidence>
<sequence>MNPVDTAAVAVGEYTFDVEIAGPPDGTPVVLLHGFPETSHCWHPVLPALTAAGYRTIAPNQRGYSPGARPVGVEHYTVDRLVDDVLGLLDTLGIESAHLVGHDWGAAVAWSTAAHHPDRIDTLTAVSVPHPAAFGWALREDADQQARSRYIGVFRQGDSAERILLADDGRRLREVYAGVDASLVDAHVGLLTQPGALTAALSWYRAMGRGFASTPAVSVPTTYVWSTGDEALGRAGAERCGEFVTGPYRFLELDGVSHWVPEQAPAVLADAIIDRVEGTRP</sequence>
<name>A0ABP8NYN9_9NOCA</name>
<comment type="caution">
    <text evidence="3">The sequence shown here is derived from an EMBL/GenBank/DDBJ whole genome shotgun (WGS) entry which is preliminary data.</text>
</comment>
<evidence type="ECO:0000256" key="1">
    <source>
        <dbReference type="ARBA" id="ARBA00022801"/>
    </source>
</evidence>
<dbReference type="PRINTS" id="PR00412">
    <property type="entry name" value="EPOXHYDRLASE"/>
</dbReference>
<dbReference type="Pfam" id="PF00561">
    <property type="entry name" value="Abhydrolase_1"/>
    <property type="match status" value="1"/>
</dbReference>
<keyword evidence="4" id="KW-1185">Reference proteome</keyword>
<dbReference type="Proteomes" id="UP001501183">
    <property type="component" value="Unassembled WGS sequence"/>
</dbReference>
<protein>
    <submittedName>
        <fullName evidence="3">Alpha/beta hydrolase</fullName>
    </submittedName>
</protein>
<dbReference type="InterPro" id="IPR000639">
    <property type="entry name" value="Epox_hydrolase-like"/>
</dbReference>
<dbReference type="PANTHER" id="PTHR43329">
    <property type="entry name" value="EPOXIDE HYDROLASE"/>
    <property type="match status" value="1"/>
</dbReference>
<organism evidence="3 4">
    <name type="scientific">Rhodococcus olei</name>
    <dbReference type="NCBI Taxonomy" id="2161675"/>
    <lineage>
        <taxon>Bacteria</taxon>
        <taxon>Bacillati</taxon>
        <taxon>Actinomycetota</taxon>
        <taxon>Actinomycetes</taxon>
        <taxon>Mycobacteriales</taxon>
        <taxon>Nocardiaceae</taxon>
        <taxon>Rhodococcus</taxon>
    </lineage>
</organism>
<feature type="domain" description="AB hydrolase-1" evidence="2">
    <location>
        <begin position="28"/>
        <end position="133"/>
    </location>
</feature>
<proteinExistence type="predicted"/>
<dbReference type="InterPro" id="IPR029058">
    <property type="entry name" value="AB_hydrolase_fold"/>
</dbReference>
<keyword evidence="1 3" id="KW-0378">Hydrolase</keyword>
<evidence type="ECO:0000313" key="4">
    <source>
        <dbReference type="Proteomes" id="UP001501183"/>
    </source>
</evidence>
<dbReference type="GO" id="GO:0016787">
    <property type="term" value="F:hydrolase activity"/>
    <property type="evidence" value="ECO:0007669"/>
    <property type="project" value="UniProtKB-KW"/>
</dbReference>
<reference evidence="4" key="1">
    <citation type="journal article" date="2019" name="Int. J. Syst. Evol. Microbiol.">
        <title>The Global Catalogue of Microorganisms (GCM) 10K type strain sequencing project: providing services to taxonomists for standard genome sequencing and annotation.</title>
        <authorList>
            <consortium name="The Broad Institute Genomics Platform"/>
            <consortium name="The Broad Institute Genome Sequencing Center for Infectious Disease"/>
            <person name="Wu L."/>
            <person name="Ma J."/>
        </authorList>
    </citation>
    <scope>NUCLEOTIDE SEQUENCE [LARGE SCALE GENOMIC DNA]</scope>
    <source>
        <strain evidence="4">JCM 32206</strain>
    </source>
</reference>
<dbReference type="SUPFAM" id="SSF53474">
    <property type="entry name" value="alpha/beta-Hydrolases"/>
    <property type="match status" value="1"/>
</dbReference>
<dbReference type="InterPro" id="IPR000073">
    <property type="entry name" value="AB_hydrolase_1"/>
</dbReference>
<accession>A0ABP8NYN9</accession>
<gene>
    <name evidence="3" type="ORF">GCM10023094_09020</name>
</gene>
<dbReference type="EMBL" id="BAABFB010000022">
    <property type="protein sequence ID" value="GAA4474085.1"/>
    <property type="molecule type" value="Genomic_DNA"/>
</dbReference>